<name>A0A1Q5Q8L2_TALAT</name>
<dbReference type="GeneID" id="31004183"/>
<feature type="region of interest" description="Disordered" evidence="1">
    <location>
        <begin position="1"/>
        <end position="62"/>
    </location>
</feature>
<evidence type="ECO:0000313" key="3">
    <source>
        <dbReference type="EMBL" id="OKL60467.1"/>
    </source>
</evidence>
<dbReference type="Proteomes" id="UP000214365">
    <property type="component" value="Unassembled WGS sequence"/>
</dbReference>
<proteinExistence type="predicted"/>
<keyword evidence="4" id="KW-1185">Reference proteome</keyword>
<dbReference type="Gene3D" id="3.40.50.10190">
    <property type="entry name" value="BRCT domain"/>
    <property type="match status" value="1"/>
</dbReference>
<organism evidence="3 4">
    <name type="scientific">Talaromyces atroroseus</name>
    <dbReference type="NCBI Taxonomy" id="1441469"/>
    <lineage>
        <taxon>Eukaryota</taxon>
        <taxon>Fungi</taxon>
        <taxon>Dikarya</taxon>
        <taxon>Ascomycota</taxon>
        <taxon>Pezizomycotina</taxon>
        <taxon>Eurotiomycetes</taxon>
        <taxon>Eurotiomycetidae</taxon>
        <taxon>Eurotiales</taxon>
        <taxon>Trichocomaceae</taxon>
        <taxon>Talaromyces</taxon>
        <taxon>Talaromyces sect. Trachyspermi</taxon>
    </lineage>
</organism>
<dbReference type="RefSeq" id="XP_020120588.1">
    <property type="nucleotide sequence ID" value="XM_020266749.1"/>
</dbReference>
<dbReference type="SUPFAM" id="SSF52113">
    <property type="entry name" value="BRCT domain"/>
    <property type="match status" value="1"/>
</dbReference>
<gene>
    <name evidence="3" type="ORF">UA08_04428</name>
</gene>
<dbReference type="OrthoDB" id="427711at2759"/>
<evidence type="ECO:0000256" key="1">
    <source>
        <dbReference type="SAM" id="MobiDB-lite"/>
    </source>
</evidence>
<sequence>MSELCSLPSSKQEQGTKKAPLVPSKRTIPQPKNHLIFDPWNSSSTGHQRPQNDSYSSTTSWRETRRRKLAGQFLATNPNQAQKTGTEGAREEWRWMSAQEARRTNLGVGDIRRYMGVVKSMSCRGMMDEKLAQHESESESLYSTTTTKEPVLTVMSAYEPTPPAPILEDIQQHKEDANTNAEEPLPVPERTKRGIFSNLTFYINGSTYPIISEHKLKHLLAAEGGCISLHLARRAVTHVILPTSGAPGGIARAGGLLAAGKLQKEGLKGSSSRGVGAGGGKGIKYVTVEWAIESIKAGKKLPEARFGASTNTTRSTGLVGAPVGQRSVYDMFRKEPLLNR</sequence>
<dbReference type="PROSITE" id="PS50172">
    <property type="entry name" value="BRCT"/>
    <property type="match status" value="1"/>
</dbReference>
<feature type="compositionally biased region" description="Polar residues" evidence="1">
    <location>
        <begin position="40"/>
        <end position="53"/>
    </location>
</feature>
<comment type="caution">
    <text evidence="3">The sequence shown here is derived from an EMBL/GenBank/DDBJ whole genome shotgun (WGS) entry which is preliminary data.</text>
</comment>
<reference evidence="3 4" key="1">
    <citation type="submission" date="2015-06" db="EMBL/GenBank/DDBJ databases">
        <title>Talaromyces atroroseus IBT 11181 draft genome.</title>
        <authorList>
            <person name="Rasmussen K.B."/>
            <person name="Rasmussen S."/>
            <person name="Petersen B."/>
            <person name="Sicheritz-Ponten T."/>
            <person name="Mortensen U.H."/>
            <person name="Thrane U."/>
        </authorList>
    </citation>
    <scope>NUCLEOTIDE SEQUENCE [LARGE SCALE GENOMIC DNA]</scope>
    <source>
        <strain evidence="3 4">IBT 11181</strain>
    </source>
</reference>
<dbReference type="InterPro" id="IPR001357">
    <property type="entry name" value="BRCT_dom"/>
</dbReference>
<evidence type="ECO:0000313" key="4">
    <source>
        <dbReference type="Proteomes" id="UP000214365"/>
    </source>
</evidence>
<accession>A0A1Q5Q8L2</accession>
<evidence type="ECO:0000259" key="2">
    <source>
        <dbReference type="PROSITE" id="PS50172"/>
    </source>
</evidence>
<feature type="domain" description="BRCT" evidence="2">
    <location>
        <begin position="191"/>
        <end position="308"/>
    </location>
</feature>
<protein>
    <recommendedName>
        <fullName evidence="2">BRCT domain-containing protein</fullName>
    </recommendedName>
</protein>
<dbReference type="InterPro" id="IPR036420">
    <property type="entry name" value="BRCT_dom_sf"/>
</dbReference>
<dbReference type="EMBL" id="LFMY01000005">
    <property type="protein sequence ID" value="OKL60467.1"/>
    <property type="molecule type" value="Genomic_DNA"/>
</dbReference>
<dbReference type="AlphaFoldDB" id="A0A1Q5Q8L2"/>